<dbReference type="KEGG" id="marp:QYS47_05780"/>
<dbReference type="RefSeq" id="WP_302127303.1">
    <property type="nucleotide sequence ID" value="NZ_CP129968.2"/>
</dbReference>
<gene>
    <name evidence="1" type="ORF">QYS47_05780</name>
</gene>
<sequence length="74" mass="8226">MKKKKNLNPLELDKETIAKLDEKQLESLAGGKNDPDEQDEATCFLTNIRISLRKCGDESLDREGGCCNTTVIAE</sequence>
<dbReference type="Proteomes" id="UP001232019">
    <property type="component" value="Chromosome"/>
</dbReference>
<name>A0AA49J9L3_9BACT</name>
<dbReference type="InterPro" id="IPR058238">
    <property type="entry name" value="Lant_leader_dom"/>
</dbReference>
<reference evidence="1" key="1">
    <citation type="submission" date="2023-08" db="EMBL/GenBank/DDBJ databases">
        <title>Comparative genomics and taxonomic characterization of three novel marine species of genus Marivirga.</title>
        <authorList>
            <person name="Muhammad N."/>
            <person name="Kim S.-G."/>
        </authorList>
    </citation>
    <scope>NUCLEOTIDE SEQUENCE</scope>
    <source>
        <strain evidence="1">BKB1-2</strain>
    </source>
</reference>
<proteinExistence type="predicted"/>
<dbReference type="AlphaFoldDB" id="A0AA49J9L3"/>
<organism evidence="1">
    <name type="scientific">Marivirga arenosa</name>
    <dbReference type="NCBI Taxonomy" id="3059076"/>
    <lineage>
        <taxon>Bacteria</taxon>
        <taxon>Pseudomonadati</taxon>
        <taxon>Bacteroidota</taxon>
        <taxon>Cytophagia</taxon>
        <taxon>Cytophagales</taxon>
        <taxon>Marivirgaceae</taxon>
        <taxon>Marivirga</taxon>
    </lineage>
</organism>
<dbReference type="NCBIfam" id="NF038153">
    <property type="entry name" value="lant_leader_L1a"/>
    <property type="match status" value="1"/>
</dbReference>
<evidence type="ECO:0000313" key="1">
    <source>
        <dbReference type="EMBL" id="WKK81751.1"/>
    </source>
</evidence>
<dbReference type="EMBL" id="CP129968">
    <property type="protein sequence ID" value="WKK81751.1"/>
    <property type="molecule type" value="Genomic_DNA"/>
</dbReference>
<accession>A0AA49J9L3</accession>
<protein>
    <submittedName>
        <fullName evidence="1">Class I lanthipeptide</fullName>
    </submittedName>
</protein>